<dbReference type="GO" id="GO:0009252">
    <property type="term" value="P:peptidoglycan biosynthetic process"/>
    <property type="evidence" value="ECO:0007669"/>
    <property type="project" value="UniProtKB-UniRule"/>
</dbReference>
<keyword evidence="6 16" id="KW-0645">Protease</keyword>
<dbReference type="GO" id="GO:0008955">
    <property type="term" value="F:peptidoglycan glycosyltransferase activity"/>
    <property type="evidence" value="ECO:0007669"/>
    <property type="project" value="InterPro"/>
</dbReference>
<keyword evidence="7 16" id="KW-0812">Transmembrane</keyword>
<dbReference type="GO" id="GO:0008658">
    <property type="term" value="F:penicillin binding"/>
    <property type="evidence" value="ECO:0007669"/>
    <property type="project" value="InterPro"/>
</dbReference>
<evidence type="ECO:0000259" key="17">
    <source>
        <dbReference type="Pfam" id="PF00905"/>
    </source>
</evidence>
<dbReference type="InterPro" id="IPR036138">
    <property type="entry name" value="PBP_dimer_sf"/>
</dbReference>
<dbReference type="EMBL" id="CCSB01000003">
    <property type="protein sequence ID" value="CDZ78628.1"/>
    <property type="molecule type" value="Genomic_DNA"/>
</dbReference>
<evidence type="ECO:0000256" key="2">
    <source>
        <dbReference type="ARBA" id="ARBA00022475"/>
    </source>
</evidence>
<dbReference type="InterPro" id="IPR037532">
    <property type="entry name" value="FtsI_transpept"/>
</dbReference>
<feature type="domain" description="Penicillin-binding protein transpeptidase" evidence="17">
    <location>
        <begin position="242"/>
        <end position="538"/>
    </location>
</feature>
<dbReference type="GO" id="GO:0000917">
    <property type="term" value="P:division septum assembly"/>
    <property type="evidence" value="ECO:0007669"/>
    <property type="project" value="UniProtKB-KW"/>
</dbReference>
<accession>A0A078L3V8</accession>
<keyword evidence="5 16" id="KW-0121">Carboxypeptidase</keyword>
<comment type="subcellular location">
    <subcellularLocation>
        <location evidence="1">Membrane</location>
    </subcellularLocation>
</comment>
<dbReference type="Pfam" id="PF03717">
    <property type="entry name" value="PBP_dimer"/>
    <property type="match status" value="1"/>
</dbReference>
<evidence type="ECO:0000256" key="7">
    <source>
        <dbReference type="ARBA" id="ARBA00022692"/>
    </source>
</evidence>
<dbReference type="InterPro" id="IPR050515">
    <property type="entry name" value="Beta-lactam/transpept"/>
</dbReference>
<comment type="similarity">
    <text evidence="16">Belongs to the transpeptidase family. FtsI subfamily.</text>
</comment>
<keyword evidence="9 16" id="KW-0133">Cell shape</keyword>
<dbReference type="Gene3D" id="3.30.450.330">
    <property type="match status" value="1"/>
</dbReference>
<gene>
    <name evidence="16 19" type="primary">ftsI</name>
    <name evidence="19" type="ORF">BN59_02940</name>
</gene>
<evidence type="ECO:0000256" key="8">
    <source>
        <dbReference type="ARBA" id="ARBA00022801"/>
    </source>
</evidence>
<evidence type="ECO:0000256" key="16">
    <source>
        <dbReference type="HAMAP-Rule" id="MF_02080"/>
    </source>
</evidence>
<evidence type="ECO:0000259" key="18">
    <source>
        <dbReference type="Pfam" id="PF03717"/>
    </source>
</evidence>
<keyword evidence="8 16" id="KW-0378">Hydrolase</keyword>
<dbReference type="GO" id="GO:0043093">
    <property type="term" value="P:FtsZ-dependent cytokinesis"/>
    <property type="evidence" value="ECO:0007669"/>
    <property type="project" value="UniProtKB-UniRule"/>
</dbReference>
<dbReference type="Gene3D" id="3.40.710.10">
    <property type="entry name" value="DD-peptidase/beta-lactamase superfamily"/>
    <property type="match status" value="1"/>
</dbReference>
<dbReference type="InterPro" id="IPR005311">
    <property type="entry name" value="PBP_dimer"/>
</dbReference>
<dbReference type="OrthoDB" id="9766847at2"/>
<evidence type="ECO:0000256" key="10">
    <source>
        <dbReference type="ARBA" id="ARBA00022984"/>
    </source>
</evidence>
<evidence type="ECO:0000256" key="12">
    <source>
        <dbReference type="ARBA" id="ARBA00023136"/>
    </source>
</evidence>
<evidence type="ECO:0000256" key="13">
    <source>
        <dbReference type="ARBA" id="ARBA00023210"/>
    </source>
</evidence>
<dbReference type="SUPFAM" id="SSF56519">
    <property type="entry name" value="Penicillin binding protein dimerisation domain"/>
    <property type="match status" value="1"/>
</dbReference>
<proteinExistence type="inferred from homology"/>
<comment type="pathway">
    <text evidence="16">Cell wall biogenesis; peptidoglycan biosynthesis.</text>
</comment>
<evidence type="ECO:0000256" key="14">
    <source>
        <dbReference type="ARBA" id="ARBA00023306"/>
    </source>
</evidence>
<dbReference type="GO" id="GO:0009002">
    <property type="term" value="F:serine-type D-Ala-D-Ala carboxypeptidase activity"/>
    <property type="evidence" value="ECO:0007669"/>
    <property type="project" value="UniProtKB-UniRule"/>
</dbReference>
<evidence type="ECO:0000256" key="15">
    <source>
        <dbReference type="ARBA" id="ARBA00023316"/>
    </source>
</evidence>
<evidence type="ECO:0000256" key="6">
    <source>
        <dbReference type="ARBA" id="ARBA00022670"/>
    </source>
</evidence>
<evidence type="ECO:0000313" key="20">
    <source>
        <dbReference type="Proteomes" id="UP000044071"/>
    </source>
</evidence>
<dbReference type="Pfam" id="PF00905">
    <property type="entry name" value="Transpeptidase"/>
    <property type="match status" value="1"/>
</dbReference>
<evidence type="ECO:0000256" key="11">
    <source>
        <dbReference type="ARBA" id="ARBA00022989"/>
    </source>
</evidence>
<evidence type="ECO:0000256" key="5">
    <source>
        <dbReference type="ARBA" id="ARBA00022645"/>
    </source>
</evidence>
<feature type="domain" description="Penicillin-binding protein dimerisation" evidence="18">
    <location>
        <begin position="53"/>
        <end position="202"/>
    </location>
</feature>
<keyword evidence="13 16" id="KW-0717">Septation</keyword>
<dbReference type="AlphaFoldDB" id="A0A078L3V8"/>
<dbReference type="InterPro" id="IPR001460">
    <property type="entry name" value="PCN-bd_Tpept"/>
</dbReference>
<organism evidence="19 20">
    <name type="scientific">Legionella massiliensis</name>
    <dbReference type="NCBI Taxonomy" id="1034943"/>
    <lineage>
        <taxon>Bacteria</taxon>
        <taxon>Pseudomonadati</taxon>
        <taxon>Pseudomonadota</taxon>
        <taxon>Gammaproteobacteria</taxon>
        <taxon>Legionellales</taxon>
        <taxon>Legionellaceae</taxon>
        <taxon>Legionella</taxon>
    </lineage>
</organism>
<evidence type="ECO:0000313" key="19">
    <source>
        <dbReference type="EMBL" id="CDZ78628.1"/>
    </source>
</evidence>
<keyword evidence="4 16" id="KW-0132">Cell division</keyword>
<dbReference type="Gene3D" id="3.90.1310.10">
    <property type="entry name" value="Penicillin-binding protein 2a (Domain 2)"/>
    <property type="match status" value="1"/>
</dbReference>
<dbReference type="EC" id="3.4.16.4" evidence="16"/>
<comment type="function">
    <text evidence="16">Catalyzes cross-linking of the peptidoglycan cell wall at the division septum.</text>
</comment>
<keyword evidence="14 16" id="KW-0131">Cell cycle</keyword>
<keyword evidence="2 16" id="KW-1003">Cell membrane</keyword>
<dbReference type="RefSeq" id="WP_044011751.1">
    <property type="nucleotide sequence ID" value="NZ_CCVW01000003.1"/>
</dbReference>
<keyword evidence="11 16" id="KW-1133">Transmembrane helix</keyword>
<evidence type="ECO:0000256" key="9">
    <source>
        <dbReference type="ARBA" id="ARBA00022960"/>
    </source>
</evidence>
<protein>
    <recommendedName>
        <fullName evidence="16">Peptidoglycan D,D-transpeptidase FtsI</fullName>
        <ecNumber evidence="16">3.4.16.4</ecNumber>
    </recommendedName>
    <alternativeName>
        <fullName evidence="16">Penicillin-binding protein 3</fullName>
        <shortName evidence="16">PBP-3</shortName>
    </alternativeName>
</protein>
<evidence type="ECO:0000256" key="4">
    <source>
        <dbReference type="ARBA" id="ARBA00022618"/>
    </source>
</evidence>
<dbReference type="PANTHER" id="PTHR30627:SF1">
    <property type="entry name" value="PEPTIDOGLYCAN D,D-TRANSPEPTIDASE FTSI"/>
    <property type="match status" value="1"/>
</dbReference>
<dbReference type="GO" id="GO:0071555">
    <property type="term" value="P:cell wall organization"/>
    <property type="evidence" value="ECO:0007669"/>
    <property type="project" value="UniProtKB-KW"/>
</dbReference>
<evidence type="ECO:0000256" key="3">
    <source>
        <dbReference type="ARBA" id="ARBA00022519"/>
    </source>
</evidence>
<keyword evidence="10 16" id="KW-0573">Peptidoglycan synthesis</keyword>
<dbReference type="PANTHER" id="PTHR30627">
    <property type="entry name" value="PEPTIDOGLYCAN D,D-TRANSPEPTIDASE"/>
    <property type="match status" value="1"/>
</dbReference>
<dbReference type="GO" id="GO:0008360">
    <property type="term" value="P:regulation of cell shape"/>
    <property type="evidence" value="ECO:0007669"/>
    <property type="project" value="UniProtKB-KW"/>
</dbReference>
<reference evidence="19 20" key="1">
    <citation type="submission" date="2014-06" db="EMBL/GenBank/DDBJ databases">
        <authorList>
            <person name="Urmite Genomes Urmite Genomes"/>
        </authorList>
    </citation>
    <scope>NUCLEOTIDE SEQUENCE [LARGE SCALE GENOMIC DNA]</scope>
</reference>
<sequence>MKNKGHQTRLIVVSSFFVLLLAALLFRMLDLTVLHRQFLQGQGDARSLRTIDIPAHRGMITDRQGTPLAVSTPVQTVWINPKTFAPSKTQFIQLSQILNIPPKNLFLSIKQANSREFLYLYRQLPPMLAKKIEDLKIPGINFQQEFKRYYPEAQSTAQLLGFTNIDDIGIEGLELAYQDWLMGVNGKKRVLKDRMGRIIEELGIIKEPRPGHDLVLSIDRHIQYLAYHELQNTMEKFAAKSGSVVVVDTKTGEILAVANAPSFNPNARGRYTLDSYRNKAITDTFEPGSVIKAFTIASALGSGLFKPDTIIDTRPSWMIVHGRTVRDIHNYGVLNVTGVLQHSSNVGVAKMVLASPPEQLIGLLLRCGFGQRTESGYPGESDGGIVSVKDANPFVLSTLSFGYGMSVTALQLAKAYMVFANNGQLMPVTLLHNEVKPSGEQVVDAKTAKQVLAMLEAVLGKEGTGRSARVPGYRVAGKTGTAQIAGKNGYEKDRHIASFVGIAPVSDPRLVVVVVIHEPTKNGYYAAAVAAPLFSQVMAGALRILDVPPDDTAG</sequence>
<keyword evidence="3 16" id="KW-0997">Cell inner membrane</keyword>
<feature type="active site" description="Acyl-ester intermediate" evidence="16">
    <location>
        <position position="289"/>
    </location>
</feature>
<name>A0A078L3V8_9GAMM</name>
<dbReference type="HAMAP" id="MF_02080">
    <property type="entry name" value="FtsI_transpept"/>
    <property type="match status" value="1"/>
</dbReference>
<keyword evidence="12 16" id="KW-0472">Membrane</keyword>
<comment type="catalytic activity">
    <reaction evidence="16">
        <text>Preferential cleavage: (Ac)2-L-Lys-D-Ala-|-D-Ala. Also transpeptidation of peptidyl-alanyl moieties that are N-acyl substituents of D-alanine.</text>
        <dbReference type="EC" id="3.4.16.4"/>
    </reaction>
</comment>
<evidence type="ECO:0000256" key="1">
    <source>
        <dbReference type="ARBA" id="ARBA00004370"/>
    </source>
</evidence>
<dbReference type="STRING" id="1034943.BN59_02940"/>
<dbReference type="GO" id="GO:0005886">
    <property type="term" value="C:plasma membrane"/>
    <property type="evidence" value="ECO:0007669"/>
    <property type="project" value="UniProtKB-UniRule"/>
</dbReference>
<keyword evidence="20" id="KW-1185">Reference proteome</keyword>
<dbReference type="GO" id="GO:0006508">
    <property type="term" value="P:proteolysis"/>
    <property type="evidence" value="ECO:0007669"/>
    <property type="project" value="UniProtKB-KW"/>
</dbReference>
<keyword evidence="15 16" id="KW-0961">Cell wall biogenesis/degradation</keyword>
<dbReference type="Proteomes" id="UP000044071">
    <property type="component" value="Unassembled WGS sequence"/>
</dbReference>
<dbReference type="InterPro" id="IPR012338">
    <property type="entry name" value="Beta-lactam/transpept-like"/>
</dbReference>
<dbReference type="UniPathway" id="UPA00219"/>
<dbReference type="eggNOG" id="COG0768">
    <property type="taxonomic scope" value="Bacteria"/>
</dbReference>
<dbReference type="SUPFAM" id="SSF56601">
    <property type="entry name" value="beta-lactamase/transpeptidase-like"/>
    <property type="match status" value="1"/>
</dbReference>